<dbReference type="InterPro" id="IPR050936">
    <property type="entry name" value="AP-1-like"/>
</dbReference>
<feature type="region of interest" description="Disordered" evidence="3">
    <location>
        <begin position="25"/>
        <end position="75"/>
    </location>
</feature>
<comment type="caution">
    <text evidence="5">The sequence shown here is derived from an EMBL/GenBank/DDBJ whole genome shotgun (WGS) entry which is preliminary data.</text>
</comment>
<gene>
    <name evidence="5" type="ORF">EWM64_g3530</name>
</gene>
<dbReference type="InterPro" id="IPR046347">
    <property type="entry name" value="bZIP_sf"/>
</dbReference>
<dbReference type="EMBL" id="SFCI01000333">
    <property type="protein sequence ID" value="TFY80482.1"/>
    <property type="molecule type" value="Genomic_DNA"/>
</dbReference>
<evidence type="ECO:0000313" key="5">
    <source>
        <dbReference type="EMBL" id="TFY80482.1"/>
    </source>
</evidence>
<dbReference type="SUPFAM" id="SSF57959">
    <property type="entry name" value="Leucine zipper domain"/>
    <property type="match status" value="1"/>
</dbReference>
<dbReference type="PANTHER" id="PTHR40621">
    <property type="entry name" value="TRANSCRIPTION FACTOR KAPC-RELATED"/>
    <property type="match status" value="1"/>
</dbReference>
<evidence type="ECO:0000256" key="1">
    <source>
        <dbReference type="ARBA" id="ARBA00004123"/>
    </source>
</evidence>
<evidence type="ECO:0000313" key="6">
    <source>
        <dbReference type="Proteomes" id="UP000298061"/>
    </source>
</evidence>
<feature type="region of interest" description="Disordered" evidence="3">
    <location>
        <begin position="183"/>
        <end position="216"/>
    </location>
</feature>
<keyword evidence="6" id="KW-1185">Reference proteome</keyword>
<dbReference type="AlphaFoldDB" id="A0A4Z0A089"/>
<dbReference type="GO" id="GO:0001228">
    <property type="term" value="F:DNA-binding transcription activator activity, RNA polymerase II-specific"/>
    <property type="evidence" value="ECO:0007669"/>
    <property type="project" value="TreeGrafter"/>
</dbReference>
<evidence type="ECO:0000256" key="3">
    <source>
        <dbReference type="SAM" id="MobiDB-lite"/>
    </source>
</evidence>
<proteinExistence type="predicted"/>
<dbReference type="InterPro" id="IPR018287">
    <property type="entry name" value="Hap4_TF_heteromerisation"/>
</dbReference>
<feature type="region of interest" description="Disordered" evidence="3">
    <location>
        <begin position="476"/>
        <end position="504"/>
    </location>
</feature>
<dbReference type="InterPro" id="IPR004827">
    <property type="entry name" value="bZIP"/>
</dbReference>
<keyword evidence="2" id="KW-0539">Nucleus</keyword>
<dbReference type="Proteomes" id="UP000298061">
    <property type="component" value="Unassembled WGS sequence"/>
</dbReference>
<dbReference type="CDD" id="cd14688">
    <property type="entry name" value="bZIP_YAP"/>
    <property type="match status" value="1"/>
</dbReference>
<dbReference type="Pfam" id="PF10297">
    <property type="entry name" value="Hap4_Hap_bind"/>
    <property type="match status" value="1"/>
</dbReference>
<comment type="subcellular location">
    <subcellularLocation>
        <location evidence="1">Nucleus</location>
    </subcellularLocation>
</comment>
<organism evidence="5 6">
    <name type="scientific">Hericium alpestre</name>
    <dbReference type="NCBI Taxonomy" id="135208"/>
    <lineage>
        <taxon>Eukaryota</taxon>
        <taxon>Fungi</taxon>
        <taxon>Dikarya</taxon>
        <taxon>Basidiomycota</taxon>
        <taxon>Agaricomycotina</taxon>
        <taxon>Agaricomycetes</taxon>
        <taxon>Russulales</taxon>
        <taxon>Hericiaceae</taxon>
        <taxon>Hericium</taxon>
    </lineage>
</organism>
<dbReference type="GO" id="GO:0000976">
    <property type="term" value="F:transcription cis-regulatory region binding"/>
    <property type="evidence" value="ECO:0007669"/>
    <property type="project" value="InterPro"/>
</dbReference>
<name>A0A4Z0A089_9AGAM</name>
<feature type="domain" description="BZIP" evidence="4">
    <location>
        <begin position="60"/>
        <end position="74"/>
    </location>
</feature>
<dbReference type="STRING" id="135208.A0A4Z0A089"/>
<evidence type="ECO:0000256" key="2">
    <source>
        <dbReference type="ARBA" id="ARBA00023242"/>
    </source>
</evidence>
<dbReference type="Gene3D" id="1.20.5.170">
    <property type="match status" value="1"/>
</dbReference>
<reference evidence="5 6" key="1">
    <citation type="submission" date="2019-02" db="EMBL/GenBank/DDBJ databases">
        <title>Genome sequencing of the rare red list fungi Hericium alpestre (H. flagellum).</title>
        <authorList>
            <person name="Buettner E."/>
            <person name="Kellner H."/>
        </authorList>
    </citation>
    <scope>NUCLEOTIDE SEQUENCE [LARGE SCALE GENOMIC DNA]</scope>
    <source>
        <strain evidence="5 6">DSM 108284</strain>
    </source>
</reference>
<accession>A0A4Z0A089</accession>
<dbReference type="GO" id="GO:0090575">
    <property type="term" value="C:RNA polymerase II transcription regulator complex"/>
    <property type="evidence" value="ECO:0007669"/>
    <property type="project" value="TreeGrafter"/>
</dbReference>
<dbReference type="PROSITE" id="PS00036">
    <property type="entry name" value="BZIP_BASIC"/>
    <property type="match status" value="1"/>
</dbReference>
<dbReference type="SMART" id="SM00338">
    <property type="entry name" value="BRLZ"/>
    <property type="match status" value="1"/>
</dbReference>
<protein>
    <recommendedName>
        <fullName evidence="4">BZIP domain-containing protein</fullName>
    </recommendedName>
</protein>
<dbReference type="OrthoDB" id="5374328at2759"/>
<evidence type="ECO:0000259" key="4">
    <source>
        <dbReference type="PROSITE" id="PS00036"/>
    </source>
</evidence>
<sequence length="567" mass="61358">MLPLARPQPPSPVVSSSSTLWATASKEWVIPAKPKPGRKPKKDTAPPAAEEADATDSKGRRVQNRAAQRAFRERKQSQLAELQARIQMYEQGEIERNVALQSVAKRLKDENEKLREENIALKEKVANLERKRDARKESDLKRWRDNTVGFADYSEHPLQKRAKLAIDTDGPPAVPMSFIPSPPSMVSSPSSGDTSDAFSPMPLSSPPEEPMAYAPHMSPLNDMFDFQQNVKQTSFDAATSMDTFDCGFCNDNTPCVCREIAMQQSIGRLDMPTQPAFKVKADDNVVDIIDDQAVPSLQPESAPQARISILENLPAYQPAVPLRRRPTTTTVKSLFPVSLPSAQDKSKAMCSGDPSNCMACADDAFGKAFCEAVGESVASDTCADCPSRQTAAGECAGPSSGGCCGTKGACRKVGSCCGPSVSVPLPPIQESSHPDTMPTSDAWRQLKSHPNVAFSDLSLLAEVVARRSKCTGPRVVISPAPGSITPERSTTPNDAGPSQPPAAVSTADAVLLTDPHAHYHQKQQERASPPMLVPQEELIRCGRPRLIREVRTDAVQEALRLLDAKFA</sequence>
<dbReference type="PANTHER" id="PTHR40621:SF7">
    <property type="entry name" value="BZIP DOMAIN-CONTAINING PROTEIN"/>
    <property type="match status" value="1"/>
</dbReference>